<dbReference type="Proteomes" id="UP000243924">
    <property type="component" value="Chromosome I"/>
</dbReference>
<sequence length="236" mass="25128">MMGRISSGLGCWLGLSLAMHLLWVLQPSAAPEPDVSATDSGKQLFLAFAAPAAVTPEALPQAPAQEIPVPEAPAATPRQSPPANSMTTAQKLTPEPAAAPAPTRPETAATETAQAPQVNRDQPKATRAMPSPTVAAIEATLVEPVITRSPSYAQPPSHPAYPPLARRRGWEGEVWLEIAVSANGESDEPVLLRSSGYQLLDQSALAVARQWRFVPEQRNGRPVPTRVQVPVHFALR</sequence>
<keyword evidence="8" id="KW-1133">Transmembrane helix</keyword>
<dbReference type="PROSITE" id="PS52015">
    <property type="entry name" value="TONB_CTD"/>
    <property type="match status" value="1"/>
</dbReference>
<feature type="compositionally biased region" description="Low complexity" evidence="10">
    <location>
        <begin position="104"/>
        <end position="116"/>
    </location>
</feature>
<dbReference type="GO" id="GO:0031992">
    <property type="term" value="F:energy transducer activity"/>
    <property type="evidence" value="ECO:0007669"/>
    <property type="project" value="TreeGrafter"/>
</dbReference>
<dbReference type="GO" id="GO:0055085">
    <property type="term" value="P:transmembrane transport"/>
    <property type="evidence" value="ECO:0007669"/>
    <property type="project" value="InterPro"/>
</dbReference>
<dbReference type="PANTHER" id="PTHR33446">
    <property type="entry name" value="PROTEIN TONB-RELATED"/>
    <property type="match status" value="1"/>
</dbReference>
<evidence type="ECO:0000313" key="13">
    <source>
        <dbReference type="Proteomes" id="UP000243924"/>
    </source>
</evidence>
<gene>
    <name evidence="12" type="ORF">SAMN05216210_0011</name>
</gene>
<proteinExistence type="inferred from homology"/>
<evidence type="ECO:0000259" key="11">
    <source>
        <dbReference type="PROSITE" id="PS52015"/>
    </source>
</evidence>
<dbReference type="InterPro" id="IPR037682">
    <property type="entry name" value="TonB_C"/>
</dbReference>
<keyword evidence="5" id="KW-0997">Cell inner membrane</keyword>
<organism evidence="12 13">
    <name type="scientific">Halopseudomonas salegens</name>
    <dbReference type="NCBI Taxonomy" id="1434072"/>
    <lineage>
        <taxon>Bacteria</taxon>
        <taxon>Pseudomonadati</taxon>
        <taxon>Pseudomonadota</taxon>
        <taxon>Gammaproteobacteria</taxon>
        <taxon>Pseudomonadales</taxon>
        <taxon>Pseudomonadaceae</taxon>
        <taxon>Halopseudomonas</taxon>
    </lineage>
</organism>
<evidence type="ECO:0000256" key="4">
    <source>
        <dbReference type="ARBA" id="ARBA00022475"/>
    </source>
</evidence>
<dbReference type="Pfam" id="PF03544">
    <property type="entry name" value="TonB_C"/>
    <property type="match status" value="1"/>
</dbReference>
<evidence type="ECO:0000256" key="1">
    <source>
        <dbReference type="ARBA" id="ARBA00004383"/>
    </source>
</evidence>
<keyword evidence="13" id="KW-1185">Reference proteome</keyword>
<dbReference type="InterPro" id="IPR006260">
    <property type="entry name" value="TonB/TolA_C"/>
</dbReference>
<evidence type="ECO:0000256" key="7">
    <source>
        <dbReference type="ARBA" id="ARBA00022927"/>
    </source>
</evidence>
<dbReference type="PANTHER" id="PTHR33446:SF2">
    <property type="entry name" value="PROTEIN TONB"/>
    <property type="match status" value="1"/>
</dbReference>
<evidence type="ECO:0000256" key="8">
    <source>
        <dbReference type="ARBA" id="ARBA00022989"/>
    </source>
</evidence>
<keyword evidence="4" id="KW-1003">Cell membrane</keyword>
<keyword evidence="6" id="KW-0812">Transmembrane</keyword>
<dbReference type="NCBIfam" id="TIGR01352">
    <property type="entry name" value="tonB_Cterm"/>
    <property type="match status" value="1"/>
</dbReference>
<reference evidence="13" key="1">
    <citation type="submission" date="2016-10" db="EMBL/GenBank/DDBJ databases">
        <authorList>
            <person name="Varghese N."/>
            <person name="Submissions S."/>
        </authorList>
    </citation>
    <scope>NUCLEOTIDE SEQUENCE [LARGE SCALE GENOMIC DNA]</scope>
    <source>
        <strain evidence="13">CECT 8338</strain>
    </source>
</reference>
<evidence type="ECO:0000256" key="2">
    <source>
        <dbReference type="ARBA" id="ARBA00006555"/>
    </source>
</evidence>
<feature type="domain" description="TonB C-terminal" evidence="11">
    <location>
        <begin position="146"/>
        <end position="236"/>
    </location>
</feature>
<feature type="region of interest" description="Disordered" evidence="10">
    <location>
        <begin position="71"/>
        <end position="130"/>
    </location>
</feature>
<evidence type="ECO:0000256" key="6">
    <source>
        <dbReference type="ARBA" id="ARBA00022692"/>
    </source>
</evidence>
<dbReference type="EMBL" id="LT629787">
    <property type="protein sequence ID" value="SDT87025.1"/>
    <property type="molecule type" value="Genomic_DNA"/>
</dbReference>
<dbReference type="STRING" id="1434072.SAMN05216210_0011"/>
<dbReference type="SUPFAM" id="SSF74653">
    <property type="entry name" value="TolA/TonB C-terminal domain"/>
    <property type="match status" value="1"/>
</dbReference>
<evidence type="ECO:0000256" key="3">
    <source>
        <dbReference type="ARBA" id="ARBA00022448"/>
    </source>
</evidence>
<dbReference type="RefSeq" id="WP_092382953.1">
    <property type="nucleotide sequence ID" value="NZ_LT629787.1"/>
</dbReference>
<dbReference type="AlphaFoldDB" id="A0A1H2DVX6"/>
<keyword evidence="3" id="KW-0813">Transport</keyword>
<comment type="similarity">
    <text evidence="2">Belongs to the TonB family.</text>
</comment>
<dbReference type="OrthoDB" id="9816142at2"/>
<dbReference type="Gene3D" id="3.30.1150.10">
    <property type="match status" value="1"/>
</dbReference>
<accession>A0A1H2DVX6</accession>
<feature type="compositionally biased region" description="Polar residues" evidence="10">
    <location>
        <begin position="77"/>
        <end position="91"/>
    </location>
</feature>
<dbReference type="GO" id="GO:0098797">
    <property type="term" value="C:plasma membrane protein complex"/>
    <property type="evidence" value="ECO:0007669"/>
    <property type="project" value="TreeGrafter"/>
</dbReference>
<dbReference type="GO" id="GO:0015031">
    <property type="term" value="P:protein transport"/>
    <property type="evidence" value="ECO:0007669"/>
    <property type="project" value="UniProtKB-KW"/>
</dbReference>
<protein>
    <submittedName>
        <fullName evidence="12">Outer membrane transport energization protein TonB</fullName>
    </submittedName>
</protein>
<name>A0A1H2DVX6_9GAMM</name>
<keyword evidence="7" id="KW-0653">Protein transport</keyword>
<dbReference type="InterPro" id="IPR051045">
    <property type="entry name" value="TonB-dependent_transducer"/>
</dbReference>
<evidence type="ECO:0000313" key="12">
    <source>
        <dbReference type="EMBL" id="SDT87025.1"/>
    </source>
</evidence>
<comment type="subcellular location">
    <subcellularLocation>
        <location evidence="1">Cell inner membrane</location>
        <topology evidence="1">Single-pass membrane protein</topology>
        <orientation evidence="1">Periplasmic side</orientation>
    </subcellularLocation>
</comment>
<evidence type="ECO:0000256" key="5">
    <source>
        <dbReference type="ARBA" id="ARBA00022519"/>
    </source>
</evidence>
<keyword evidence="9" id="KW-0472">Membrane</keyword>
<evidence type="ECO:0000256" key="9">
    <source>
        <dbReference type="ARBA" id="ARBA00023136"/>
    </source>
</evidence>
<evidence type="ECO:0000256" key="10">
    <source>
        <dbReference type="SAM" id="MobiDB-lite"/>
    </source>
</evidence>